<dbReference type="OrthoDB" id="8440449at2759"/>
<dbReference type="AlphaFoldDB" id="A0A819S9Y0"/>
<comment type="caution">
    <text evidence="3">The sequence shown here is derived from an EMBL/GenBank/DDBJ whole genome shotgun (WGS) entry which is preliminary data.</text>
</comment>
<dbReference type="EMBL" id="CAJOAX010009578">
    <property type="protein sequence ID" value="CAF4058702.1"/>
    <property type="molecule type" value="Genomic_DNA"/>
</dbReference>
<gene>
    <name evidence="3" type="ORF">OTI717_LOCUS32033</name>
    <name evidence="2" type="ORF">RFH988_LOCUS14275</name>
</gene>
<feature type="signal peptide" evidence="1">
    <location>
        <begin position="1"/>
        <end position="16"/>
    </location>
</feature>
<feature type="chain" id="PRO_5035619575" evidence="1">
    <location>
        <begin position="17"/>
        <end position="146"/>
    </location>
</feature>
<evidence type="ECO:0000313" key="4">
    <source>
        <dbReference type="Proteomes" id="UP000663823"/>
    </source>
</evidence>
<proteinExistence type="predicted"/>
<reference evidence="3" key="1">
    <citation type="submission" date="2021-02" db="EMBL/GenBank/DDBJ databases">
        <authorList>
            <person name="Nowell W R."/>
        </authorList>
    </citation>
    <scope>NUCLEOTIDE SEQUENCE</scope>
</reference>
<evidence type="ECO:0000313" key="3">
    <source>
        <dbReference type="EMBL" id="CAF4058702.1"/>
    </source>
</evidence>
<dbReference type="EMBL" id="CAJNOO010000656">
    <property type="protein sequence ID" value="CAF1002988.1"/>
    <property type="molecule type" value="Genomic_DNA"/>
</dbReference>
<dbReference type="Proteomes" id="UP000663882">
    <property type="component" value="Unassembled WGS sequence"/>
</dbReference>
<sequence>MVTSCLFGLFVFGTNSSVIYRFLTDDLYEYLTQCFKTRGYQLNDDPIEDNQVNNNNNDDDELTLSIDDAISQHLSVLVRVHEQTSSRHDPIRRITLQSGIQVFFDQIAENNLICMADKSFDTIVILKAINLLKALIKFHIGVLPFM</sequence>
<protein>
    <submittedName>
        <fullName evidence="3">Uncharacterized protein</fullName>
    </submittedName>
</protein>
<dbReference type="Proteomes" id="UP000663823">
    <property type="component" value="Unassembled WGS sequence"/>
</dbReference>
<name>A0A819S9Y0_9BILA</name>
<keyword evidence="1" id="KW-0732">Signal</keyword>
<organism evidence="3 4">
    <name type="scientific">Rotaria sordida</name>
    <dbReference type="NCBI Taxonomy" id="392033"/>
    <lineage>
        <taxon>Eukaryota</taxon>
        <taxon>Metazoa</taxon>
        <taxon>Spiralia</taxon>
        <taxon>Gnathifera</taxon>
        <taxon>Rotifera</taxon>
        <taxon>Eurotatoria</taxon>
        <taxon>Bdelloidea</taxon>
        <taxon>Philodinida</taxon>
        <taxon>Philodinidae</taxon>
        <taxon>Rotaria</taxon>
    </lineage>
</organism>
<evidence type="ECO:0000256" key="1">
    <source>
        <dbReference type="SAM" id="SignalP"/>
    </source>
</evidence>
<accession>A0A819S9Y0</accession>
<evidence type="ECO:0000313" key="2">
    <source>
        <dbReference type="EMBL" id="CAF1002988.1"/>
    </source>
</evidence>